<keyword evidence="4" id="KW-1185">Reference proteome</keyword>
<protein>
    <submittedName>
        <fullName evidence="3">Uncharacterized protein</fullName>
    </submittedName>
</protein>
<keyword evidence="2" id="KW-0812">Transmembrane</keyword>
<dbReference type="EMBL" id="ACLF03000006">
    <property type="protein sequence ID" value="EFQ82917.1"/>
    <property type="molecule type" value="Genomic_DNA"/>
</dbReference>
<keyword evidence="2" id="KW-0472">Membrane</keyword>
<name>E2SCG4_9ACTN</name>
<evidence type="ECO:0000256" key="1">
    <source>
        <dbReference type="SAM" id="MobiDB-lite"/>
    </source>
</evidence>
<dbReference type="Proteomes" id="UP000003111">
    <property type="component" value="Unassembled WGS sequence"/>
</dbReference>
<proteinExistence type="predicted"/>
<accession>E2SCG4</accession>
<evidence type="ECO:0000313" key="4">
    <source>
        <dbReference type="Proteomes" id="UP000003111"/>
    </source>
</evidence>
<gene>
    <name evidence="3" type="ORF">HMPREF0063_12126</name>
</gene>
<keyword evidence="2" id="KW-1133">Transmembrane helix</keyword>
<comment type="caution">
    <text evidence="3">The sequence shown here is derived from an EMBL/GenBank/DDBJ whole genome shotgun (WGS) entry which is preliminary data.</text>
</comment>
<reference evidence="3" key="1">
    <citation type="submission" date="2010-08" db="EMBL/GenBank/DDBJ databases">
        <authorList>
            <person name="Muzny D."/>
            <person name="Qin X."/>
            <person name="Buhay C."/>
            <person name="Dugan-Rocha S."/>
            <person name="Ding Y."/>
            <person name="Chen G."/>
            <person name="Hawes A."/>
            <person name="Holder M."/>
            <person name="Jhangiani S."/>
            <person name="Johnson A."/>
            <person name="Khan Z."/>
            <person name="Li Z."/>
            <person name="Liu W."/>
            <person name="Liu X."/>
            <person name="Perez L."/>
            <person name="Shen H."/>
            <person name="Wang Q."/>
            <person name="Watt J."/>
            <person name="Xi L."/>
            <person name="Xin Y."/>
            <person name="Zhou J."/>
            <person name="Deng J."/>
            <person name="Jiang H."/>
            <person name="Liu Y."/>
            <person name="Qu J."/>
            <person name="Song X.-Z."/>
            <person name="Zhang L."/>
            <person name="Villasana D."/>
            <person name="Johnson A."/>
            <person name="Liu J."/>
            <person name="Liyanage D."/>
            <person name="Lorensuhewa L."/>
            <person name="Robinson T."/>
            <person name="Song A."/>
            <person name="Song B.-B."/>
            <person name="Dinh H."/>
            <person name="Thornton R."/>
            <person name="Coyle M."/>
            <person name="Francisco L."/>
            <person name="Jackson L."/>
            <person name="Javaid M."/>
            <person name="Korchina V."/>
            <person name="Kovar C."/>
            <person name="Mata R."/>
            <person name="Mathew T."/>
            <person name="Ngo R."/>
            <person name="Nguyen L."/>
            <person name="Nguyen N."/>
            <person name="Okwuonu G."/>
            <person name="Ongeri F."/>
            <person name="Pham C."/>
            <person name="Simmons D."/>
            <person name="Wilczek-Boney K."/>
            <person name="Hale W."/>
            <person name="Jakkamsetti A."/>
            <person name="Pham P."/>
            <person name="Ruth R."/>
            <person name="San Lucas F."/>
            <person name="Warren J."/>
            <person name="Zhang J."/>
            <person name="Zhao Z."/>
            <person name="Zhou C."/>
            <person name="Zhu D."/>
            <person name="Lee S."/>
            <person name="Bess C."/>
            <person name="Blankenburg K."/>
            <person name="Forbes L."/>
            <person name="Fu Q."/>
            <person name="Gubbala S."/>
            <person name="Hirani K."/>
            <person name="Jayaseelan J.C."/>
            <person name="Lara F."/>
            <person name="Munidasa M."/>
            <person name="Palculict T."/>
            <person name="Patil S."/>
            <person name="Pu L.-L."/>
            <person name="Saada N."/>
            <person name="Tang L."/>
            <person name="Weissenberger G."/>
            <person name="Zhu Y."/>
            <person name="Hemphill L."/>
            <person name="Shang Y."/>
            <person name="Youmans B."/>
            <person name="Ayvaz T."/>
            <person name="Ross M."/>
            <person name="Santibanez J."/>
            <person name="Aqrawi P."/>
            <person name="Gross S."/>
            <person name="Joshi V."/>
            <person name="Fowler G."/>
            <person name="Nazareth L."/>
            <person name="Reid J."/>
            <person name="Worley K."/>
            <person name="Petrosino J."/>
            <person name="Highlander S."/>
            <person name="Gibbs R."/>
        </authorList>
    </citation>
    <scope>NUCLEOTIDE SEQUENCE [LARGE SCALE GENOMIC DNA]</scope>
    <source>
        <strain evidence="3">DSM 15272</strain>
    </source>
</reference>
<dbReference type="OrthoDB" id="3789602at2"/>
<dbReference type="HOGENOM" id="CLU_2753815_0_0_11"/>
<dbReference type="AlphaFoldDB" id="E2SCG4"/>
<dbReference type="RefSeq" id="WP_007077218.1">
    <property type="nucleotide sequence ID" value="NZ_CM001024.1"/>
</dbReference>
<organism evidence="3 4">
    <name type="scientific">Aeromicrobium marinum DSM 15272</name>
    <dbReference type="NCBI Taxonomy" id="585531"/>
    <lineage>
        <taxon>Bacteria</taxon>
        <taxon>Bacillati</taxon>
        <taxon>Actinomycetota</taxon>
        <taxon>Actinomycetes</taxon>
        <taxon>Propionibacteriales</taxon>
        <taxon>Nocardioidaceae</taxon>
        <taxon>Aeromicrobium</taxon>
    </lineage>
</organism>
<sequence length="87" mass="9331">MQDAMIVFPVFAGMLFPVFVPVISATVGAVADRVRPPVESPVEQTVSRIKERSAAARRAEAVLAQDAPATTTAHGPARDQQLYRRAA</sequence>
<evidence type="ECO:0000313" key="3">
    <source>
        <dbReference type="EMBL" id="EFQ82917.1"/>
    </source>
</evidence>
<feature type="transmembrane region" description="Helical" evidence="2">
    <location>
        <begin position="6"/>
        <end position="31"/>
    </location>
</feature>
<feature type="region of interest" description="Disordered" evidence="1">
    <location>
        <begin position="66"/>
        <end position="87"/>
    </location>
</feature>
<evidence type="ECO:0000256" key="2">
    <source>
        <dbReference type="SAM" id="Phobius"/>
    </source>
</evidence>